<proteinExistence type="predicted"/>
<dbReference type="SUPFAM" id="SSF48452">
    <property type="entry name" value="TPR-like"/>
    <property type="match status" value="1"/>
</dbReference>
<sequence length="497" mass="54433">MPQETREPVTGHTARRSKAAAQVRSVWATLKAASNAVSAPCERLVTSAFHLTTRLLGAILTVAILLIFLKTLFSANTVDLRTIEVPDALSDMGLTSKVVTWKLRDALNANRGRGISQILPMNLLVMQNLPDVSIPETALSIDRAVGIVRNLLPAAWQHDEIYGAFTLVGKRLSLELRLNEKVVYASSIPFSPTNSDVRDIQHQIATAAFALTVKRYSVAIQDKPTSAPLRIAFGYLWVDHRRWDNAIDSFKEALALDPSKPDAHSALGHIERYQHNPDWDETQHLDEAQRYFQAALDRDPKFADAHTGMGYTHIGKADVYAKKGDTELAKEEWEKARQAFEQSGLASGGSADSRVGLAHVYWGQGNLNRAVEELQKAIRLSPNAADAHILLGSARRTQRRFEDAIASYAAAALLNPLSDEPHLGLGGSKLALNKWDDAVAEFGEAIRLSRPALTVACEEIAKRAIEAPGDTDYPELRRRLEALAGGTERCPSPPAGP</sequence>
<evidence type="ECO:0000256" key="4">
    <source>
        <dbReference type="SAM" id="Phobius"/>
    </source>
</evidence>
<organism evidence="5 6">
    <name type="scientific">Paracraurococcus lichenis</name>
    <dbReference type="NCBI Taxonomy" id="3064888"/>
    <lineage>
        <taxon>Bacteria</taxon>
        <taxon>Pseudomonadati</taxon>
        <taxon>Pseudomonadota</taxon>
        <taxon>Alphaproteobacteria</taxon>
        <taxon>Acetobacterales</taxon>
        <taxon>Roseomonadaceae</taxon>
        <taxon>Paracraurococcus</taxon>
    </lineage>
</organism>
<keyword evidence="4" id="KW-1133">Transmembrane helix</keyword>
<comment type="caution">
    <text evidence="5">The sequence shown here is derived from an EMBL/GenBank/DDBJ whole genome shotgun (WGS) entry which is preliminary data.</text>
</comment>
<feature type="repeat" description="TPR" evidence="3">
    <location>
        <begin position="351"/>
        <end position="384"/>
    </location>
</feature>
<feature type="repeat" description="TPR" evidence="3">
    <location>
        <begin position="385"/>
        <end position="418"/>
    </location>
</feature>
<evidence type="ECO:0000313" key="6">
    <source>
        <dbReference type="Proteomes" id="UP001243009"/>
    </source>
</evidence>
<evidence type="ECO:0000256" key="3">
    <source>
        <dbReference type="PROSITE-ProRule" id="PRU00339"/>
    </source>
</evidence>
<dbReference type="RefSeq" id="WP_305107111.1">
    <property type="nucleotide sequence ID" value="NZ_JAUTWS010000043.1"/>
</dbReference>
<dbReference type="Gene3D" id="1.25.40.10">
    <property type="entry name" value="Tetratricopeptide repeat domain"/>
    <property type="match status" value="3"/>
</dbReference>
<dbReference type="PANTHER" id="PTHR44858">
    <property type="entry name" value="TETRATRICOPEPTIDE REPEAT PROTEIN 6"/>
    <property type="match status" value="1"/>
</dbReference>
<dbReference type="InterPro" id="IPR019734">
    <property type="entry name" value="TPR_rpt"/>
</dbReference>
<dbReference type="InterPro" id="IPR011990">
    <property type="entry name" value="TPR-like_helical_dom_sf"/>
</dbReference>
<keyword evidence="2 3" id="KW-0802">TPR repeat</keyword>
<keyword evidence="6" id="KW-1185">Reference proteome</keyword>
<dbReference type="PANTHER" id="PTHR44858:SF1">
    <property type="entry name" value="UDP-N-ACETYLGLUCOSAMINE--PEPTIDE N-ACETYLGLUCOSAMINYLTRANSFERASE SPINDLY-RELATED"/>
    <property type="match status" value="1"/>
</dbReference>
<reference evidence="5 6" key="1">
    <citation type="submission" date="2023-08" db="EMBL/GenBank/DDBJ databases">
        <title>The draft genome sequence of Paracraurococcus sp. LOR1-02.</title>
        <authorList>
            <person name="Kingkaew E."/>
            <person name="Tanasupawat S."/>
        </authorList>
    </citation>
    <scope>NUCLEOTIDE SEQUENCE [LARGE SCALE GENOMIC DNA]</scope>
    <source>
        <strain evidence="5 6">LOR1-02</strain>
    </source>
</reference>
<name>A0ABT9E7S3_9PROT</name>
<dbReference type="SMART" id="SM00028">
    <property type="entry name" value="TPR"/>
    <property type="match status" value="6"/>
</dbReference>
<keyword evidence="4" id="KW-0812">Transmembrane</keyword>
<evidence type="ECO:0000313" key="5">
    <source>
        <dbReference type="EMBL" id="MDO9712256.1"/>
    </source>
</evidence>
<dbReference type="EMBL" id="JAUTWS010000043">
    <property type="protein sequence ID" value="MDO9712256.1"/>
    <property type="molecule type" value="Genomic_DNA"/>
</dbReference>
<dbReference type="Proteomes" id="UP001243009">
    <property type="component" value="Unassembled WGS sequence"/>
</dbReference>
<evidence type="ECO:0000256" key="1">
    <source>
        <dbReference type="ARBA" id="ARBA00022737"/>
    </source>
</evidence>
<feature type="repeat" description="TPR" evidence="3">
    <location>
        <begin position="227"/>
        <end position="260"/>
    </location>
</feature>
<accession>A0ABT9E7S3</accession>
<dbReference type="InterPro" id="IPR050498">
    <property type="entry name" value="Ycf3"/>
</dbReference>
<protein>
    <submittedName>
        <fullName evidence="5">Tetratricopeptide repeat protein</fullName>
    </submittedName>
</protein>
<evidence type="ECO:0000256" key="2">
    <source>
        <dbReference type="ARBA" id="ARBA00022803"/>
    </source>
</evidence>
<feature type="transmembrane region" description="Helical" evidence="4">
    <location>
        <begin position="55"/>
        <end position="73"/>
    </location>
</feature>
<dbReference type="Pfam" id="PF13414">
    <property type="entry name" value="TPR_11"/>
    <property type="match status" value="1"/>
</dbReference>
<dbReference type="PROSITE" id="PS50005">
    <property type="entry name" value="TPR"/>
    <property type="match status" value="3"/>
</dbReference>
<gene>
    <name evidence="5" type="ORF">Q7A36_28190</name>
</gene>
<keyword evidence="4" id="KW-0472">Membrane</keyword>
<keyword evidence="1" id="KW-0677">Repeat</keyword>
<dbReference type="Pfam" id="PF13432">
    <property type="entry name" value="TPR_16"/>
    <property type="match status" value="1"/>
</dbReference>